<proteinExistence type="predicted"/>
<comment type="caution">
    <text evidence="1">The sequence shown here is derived from an EMBL/GenBank/DDBJ whole genome shotgun (WGS) entry which is preliminary data.</text>
</comment>
<accession>A0A5B6X236</accession>
<name>A0A5B6X236_9ROSI</name>
<dbReference type="AlphaFoldDB" id="A0A5B6X236"/>
<evidence type="ECO:0000313" key="1">
    <source>
        <dbReference type="EMBL" id="KAA3487364.1"/>
    </source>
</evidence>
<sequence length="60" mass="7078">MPSSAKVSFGLRKLDFWGILSREREFESTQVRFQLLLIGNRRKMYLSDPNDEILTEKCKV</sequence>
<evidence type="ECO:0000313" key="2">
    <source>
        <dbReference type="Proteomes" id="UP000325315"/>
    </source>
</evidence>
<dbReference type="Proteomes" id="UP000325315">
    <property type="component" value="Unassembled WGS sequence"/>
</dbReference>
<organism evidence="1 2">
    <name type="scientific">Gossypium australe</name>
    <dbReference type="NCBI Taxonomy" id="47621"/>
    <lineage>
        <taxon>Eukaryota</taxon>
        <taxon>Viridiplantae</taxon>
        <taxon>Streptophyta</taxon>
        <taxon>Embryophyta</taxon>
        <taxon>Tracheophyta</taxon>
        <taxon>Spermatophyta</taxon>
        <taxon>Magnoliopsida</taxon>
        <taxon>eudicotyledons</taxon>
        <taxon>Gunneridae</taxon>
        <taxon>Pentapetalae</taxon>
        <taxon>rosids</taxon>
        <taxon>malvids</taxon>
        <taxon>Malvales</taxon>
        <taxon>Malvaceae</taxon>
        <taxon>Malvoideae</taxon>
        <taxon>Gossypium</taxon>
    </lineage>
</organism>
<keyword evidence="2" id="KW-1185">Reference proteome</keyword>
<protein>
    <submittedName>
        <fullName evidence="1">Uncharacterized protein</fullName>
    </submittedName>
</protein>
<reference evidence="2" key="1">
    <citation type="journal article" date="2019" name="Plant Biotechnol. J.">
        <title>Genome sequencing of the Australian wild diploid species Gossypium australe highlights disease resistance and delayed gland morphogenesis.</title>
        <authorList>
            <person name="Cai Y."/>
            <person name="Cai X."/>
            <person name="Wang Q."/>
            <person name="Wang P."/>
            <person name="Zhang Y."/>
            <person name="Cai C."/>
            <person name="Xu Y."/>
            <person name="Wang K."/>
            <person name="Zhou Z."/>
            <person name="Wang C."/>
            <person name="Geng S."/>
            <person name="Li B."/>
            <person name="Dong Q."/>
            <person name="Hou Y."/>
            <person name="Wang H."/>
            <person name="Ai P."/>
            <person name="Liu Z."/>
            <person name="Yi F."/>
            <person name="Sun M."/>
            <person name="An G."/>
            <person name="Cheng J."/>
            <person name="Zhang Y."/>
            <person name="Shi Q."/>
            <person name="Xie Y."/>
            <person name="Shi X."/>
            <person name="Chang Y."/>
            <person name="Huang F."/>
            <person name="Chen Y."/>
            <person name="Hong S."/>
            <person name="Mi L."/>
            <person name="Sun Q."/>
            <person name="Zhang L."/>
            <person name="Zhou B."/>
            <person name="Peng R."/>
            <person name="Zhang X."/>
            <person name="Liu F."/>
        </authorList>
    </citation>
    <scope>NUCLEOTIDE SEQUENCE [LARGE SCALE GENOMIC DNA]</scope>
    <source>
        <strain evidence="2">cv. PA1801</strain>
    </source>
</reference>
<dbReference type="EMBL" id="SMMG02000001">
    <property type="protein sequence ID" value="KAA3487364.1"/>
    <property type="molecule type" value="Genomic_DNA"/>
</dbReference>
<gene>
    <name evidence="1" type="ORF">EPI10_031193</name>
</gene>